<evidence type="ECO:0000259" key="5">
    <source>
        <dbReference type="PROSITE" id="PS51078"/>
    </source>
</evidence>
<dbReference type="Gene3D" id="1.10.10.10">
    <property type="entry name" value="Winged helix-like DNA-binding domain superfamily/Winged helix DNA-binding domain"/>
    <property type="match status" value="1"/>
</dbReference>
<dbReference type="InterPro" id="IPR029016">
    <property type="entry name" value="GAF-like_dom_sf"/>
</dbReference>
<dbReference type="PANTHER" id="PTHR30136">
    <property type="entry name" value="HELIX-TURN-HELIX TRANSCRIPTIONAL REGULATOR, ICLR FAMILY"/>
    <property type="match status" value="1"/>
</dbReference>
<keyword evidence="1" id="KW-0805">Transcription regulation</keyword>
<organism evidence="6 7">
    <name type="scientific">Paracoccus haeundaensis</name>
    <dbReference type="NCBI Taxonomy" id="225362"/>
    <lineage>
        <taxon>Bacteria</taxon>
        <taxon>Pseudomonadati</taxon>
        <taxon>Pseudomonadota</taxon>
        <taxon>Alphaproteobacteria</taxon>
        <taxon>Rhodobacterales</taxon>
        <taxon>Paracoccaceae</taxon>
        <taxon>Paracoccus</taxon>
    </lineage>
</organism>
<dbReference type="InterPro" id="IPR050707">
    <property type="entry name" value="HTH_MetabolicPath_Reg"/>
</dbReference>
<dbReference type="EMBL" id="VDDC01000008">
    <property type="protein sequence ID" value="TNH40532.1"/>
    <property type="molecule type" value="Genomic_DNA"/>
</dbReference>
<evidence type="ECO:0000313" key="6">
    <source>
        <dbReference type="EMBL" id="TNH40532.1"/>
    </source>
</evidence>
<evidence type="ECO:0000256" key="1">
    <source>
        <dbReference type="ARBA" id="ARBA00023015"/>
    </source>
</evidence>
<dbReference type="PROSITE" id="PS51077">
    <property type="entry name" value="HTH_ICLR"/>
    <property type="match status" value="1"/>
</dbReference>
<dbReference type="RefSeq" id="WP_139598007.1">
    <property type="nucleotide sequence ID" value="NZ_VDDC01000008.1"/>
</dbReference>
<name>A0A5C4R9D2_9RHOB</name>
<dbReference type="Gene3D" id="3.30.450.40">
    <property type="match status" value="2"/>
</dbReference>
<evidence type="ECO:0000313" key="7">
    <source>
        <dbReference type="Proteomes" id="UP000304880"/>
    </source>
</evidence>
<dbReference type="GO" id="GO:0003700">
    <property type="term" value="F:DNA-binding transcription factor activity"/>
    <property type="evidence" value="ECO:0007669"/>
    <property type="project" value="TreeGrafter"/>
</dbReference>
<evidence type="ECO:0000256" key="2">
    <source>
        <dbReference type="ARBA" id="ARBA00023125"/>
    </source>
</evidence>
<reference evidence="6 7" key="1">
    <citation type="submission" date="2019-06" db="EMBL/GenBank/DDBJ databases">
        <authorList>
            <person name="Li J."/>
        </authorList>
    </citation>
    <scope>NUCLEOTIDE SEQUENCE [LARGE SCALE GENOMIC DNA]</scope>
    <source>
        <strain evidence="6 7">CGMCC 1.8012</strain>
    </source>
</reference>
<dbReference type="InterPro" id="IPR036390">
    <property type="entry name" value="WH_DNA-bd_sf"/>
</dbReference>
<accession>A0A5C4R9D2</accession>
<sequence>MADPTRRRGRPCADGPDRPLTVQALDRALDMLDLLSLHPGLTLSEVAQRTGLPASATHRILQTLALRGMVERCAATQCWSVGPSSFRLGAAFLRRSGLIARARPILQDLVARTQETANLGILSDGGVLFVSQVESDHPIRVAFPPGTRASLTGSGIGRAMLAINAGPAPDAACPDLARIRRQGFAFDDQGRMAGMRCVAAPIVDMAGRAVAGLSINAPAHRIRTRQVGAIGAAVAEAAARLTAVTGEQLHL</sequence>
<keyword evidence="3" id="KW-0804">Transcription</keyword>
<dbReference type="Proteomes" id="UP000304880">
    <property type="component" value="Unassembled WGS sequence"/>
</dbReference>
<dbReference type="GO" id="GO:0045892">
    <property type="term" value="P:negative regulation of DNA-templated transcription"/>
    <property type="evidence" value="ECO:0007669"/>
    <property type="project" value="TreeGrafter"/>
</dbReference>
<dbReference type="SMART" id="SM00346">
    <property type="entry name" value="HTH_ICLR"/>
    <property type="match status" value="1"/>
</dbReference>
<keyword evidence="2" id="KW-0238">DNA-binding</keyword>
<dbReference type="PANTHER" id="PTHR30136:SF24">
    <property type="entry name" value="HTH-TYPE TRANSCRIPTIONAL REPRESSOR ALLR"/>
    <property type="match status" value="1"/>
</dbReference>
<dbReference type="Pfam" id="PF09339">
    <property type="entry name" value="HTH_IclR"/>
    <property type="match status" value="1"/>
</dbReference>
<gene>
    <name evidence="6" type="ORF">FHD67_04825</name>
</gene>
<dbReference type="GO" id="GO:0003677">
    <property type="term" value="F:DNA binding"/>
    <property type="evidence" value="ECO:0007669"/>
    <property type="project" value="UniProtKB-KW"/>
</dbReference>
<protein>
    <submittedName>
        <fullName evidence="6">IclR family transcriptional regulator</fullName>
    </submittedName>
</protein>
<dbReference type="Pfam" id="PF01614">
    <property type="entry name" value="IclR_C"/>
    <property type="match status" value="2"/>
</dbReference>
<evidence type="ECO:0000259" key="4">
    <source>
        <dbReference type="PROSITE" id="PS51077"/>
    </source>
</evidence>
<dbReference type="PROSITE" id="PS51078">
    <property type="entry name" value="ICLR_ED"/>
    <property type="match status" value="1"/>
</dbReference>
<evidence type="ECO:0000256" key="3">
    <source>
        <dbReference type="ARBA" id="ARBA00023163"/>
    </source>
</evidence>
<comment type="caution">
    <text evidence="6">The sequence shown here is derived from an EMBL/GenBank/DDBJ whole genome shotgun (WGS) entry which is preliminary data.</text>
</comment>
<dbReference type="InterPro" id="IPR014757">
    <property type="entry name" value="Tscrpt_reg_IclR_C"/>
</dbReference>
<keyword evidence="7" id="KW-1185">Reference proteome</keyword>
<dbReference type="SUPFAM" id="SSF46785">
    <property type="entry name" value="Winged helix' DNA-binding domain"/>
    <property type="match status" value="1"/>
</dbReference>
<feature type="domain" description="HTH iclR-type" evidence="4">
    <location>
        <begin position="22"/>
        <end position="83"/>
    </location>
</feature>
<dbReference type="InterPro" id="IPR005471">
    <property type="entry name" value="Tscrpt_reg_IclR_N"/>
</dbReference>
<proteinExistence type="predicted"/>
<dbReference type="AlphaFoldDB" id="A0A5C4R9D2"/>
<feature type="domain" description="IclR-ED" evidence="5">
    <location>
        <begin position="84"/>
        <end position="247"/>
    </location>
</feature>
<dbReference type="SUPFAM" id="SSF55781">
    <property type="entry name" value="GAF domain-like"/>
    <property type="match status" value="1"/>
</dbReference>
<dbReference type="InterPro" id="IPR036388">
    <property type="entry name" value="WH-like_DNA-bd_sf"/>
</dbReference>